<accession>A0ABD3NXB8</accession>
<evidence type="ECO:0000313" key="4">
    <source>
        <dbReference type="EMBL" id="KAL3780113.1"/>
    </source>
</evidence>
<keyword evidence="2" id="KW-0812">Transmembrane</keyword>
<dbReference type="PROSITE" id="PS50234">
    <property type="entry name" value="VWFA"/>
    <property type="match status" value="1"/>
</dbReference>
<keyword evidence="2" id="KW-1133">Transmembrane helix</keyword>
<feature type="domain" description="VWFA" evidence="3">
    <location>
        <begin position="369"/>
        <end position="581"/>
    </location>
</feature>
<dbReference type="InterPro" id="IPR036465">
    <property type="entry name" value="vWFA_dom_sf"/>
</dbReference>
<protein>
    <recommendedName>
        <fullName evidence="3">VWFA domain-containing protein</fullName>
    </recommendedName>
</protein>
<feature type="compositionally biased region" description="Basic and acidic residues" evidence="1">
    <location>
        <begin position="260"/>
        <end position="270"/>
    </location>
</feature>
<gene>
    <name evidence="4" type="ORF">ACHAW5_005751</name>
</gene>
<keyword evidence="2" id="KW-0472">Membrane</keyword>
<feature type="compositionally biased region" description="Polar residues" evidence="1">
    <location>
        <begin position="349"/>
        <end position="359"/>
    </location>
</feature>
<dbReference type="PANTHER" id="PTHR22588:SF3">
    <property type="entry name" value="VWFA DOMAIN-CONTAINING PROTEIN"/>
    <property type="match status" value="1"/>
</dbReference>
<dbReference type="SMART" id="SM00327">
    <property type="entry name" value="VWA"/>
    <property type="match status" value="1"/>
</dbReference>
<dbReference type="CDD" id="cd00198">
    <property type="entry name" value="vWFA"/>
    <property type="match status" value="1"/>
</dbReference>
<dbReference type="AlphaFoldDB" id="A0ABD3NXB8"/>
<dbReference type="InterPro" id="IPR002035">
    <property type="entry name" value="VWF_A"/>
</dbReference>
<evidence type="ECO:0000259" key="3">
    <source>
        <dbReference type="PROSITE" id="PS50234"/>
    </source>
</evidence>
<feature type="region of interest" description="Disordered" evidence="1">
    <location>
        <begin position="212"/>
        <end position="270"/>
    </location>
</feature>
<dbReference type="Gene3D" id="3.40.50.410">
    <property type="entry name" value="von Willebrand factor, type A domain"/>
    <property type="match status" value="1"/>
</dbReference>
<proteinExistence type="predicted"/>
<evidence type="ECO:0000256" key="1">
    <source>
        <dbReference type="SAM" id="MobiDB-lite"/>
    </source>
</evidence>
<reference evidence="4 5" key="1">
    <citation type="submission" date="2024-10" db="EMBL/GenBank/DDBJ databases">
        <title>Updated reference genomes for cyclostephanoid diatoms.</title>
        <authorList>
            <person name="Roberts W.R."/>
            <person name="Alverson A.J."/>
        </authorList>
    </citation>
    <scope>NUCLEOTIDE SEQUENCE [LARGE SCALE GENOMIC DNA]</scope>
    <source>
        <strain evidence="4 5">AJA276-08</strain>
    </source>
</reference>
<feature type="compositionally biased region" description="Low complexity" evidence="1">
    <location>
        <begin position="326"/>
        <end position="344"/>
    </location>
</feature>
<feature type="transmembrane region" description="Helical" evidence="2">
    <location>
        <begin position="280"/>
        <end position="299"/>
    </location>
</feature>
<evidence type="ECO:0000313" key="5">
    <source>
        <dbReference type="Proteomes" id="UP001530315"/>
    </source>
</evidence>
<dbReference type="EMBL" id="JALLAZ020001130">
    <property type="protein sequence ID" value="KAL3780113.1"/>
    <property type="molecule type" value="Genomic_DNA"/>
</dbReference>
<dbReference type="PANTHER" id="PTHR22588">
    <property type="entry name" value="VWFA DOMAIN-CONTAINING PROTEIN"/>
    <property type="match status" value="1"/>
</dbReference>
<feature type="region of interest" description="Disordered" evidence="1">
    <location>
        <begin position="326"/>
        <end position="359"/>
    </location>
</feature>
<dbReference type="Proteomes" id="UP001530315">
    <property type="component" value="Unassembled WGS sequence"/>
</dbReference>
<dbReference type="SUPFAM" id="SSF53300">
    <property type="entry name" value="vWA-like"/>
    <property type="match status" value="1"/>
</dbReference>
<name>A0ABD3NXB8_9STRA</name>
<dbReference type="InterPro" id="IPR052229">
    <property type="entry name" value="Collagen-VI/PIF"/>
</dbReference>
<sequence length="584" mass="62965">MANDNEEPTAVAPPADLIDPLSPQPPRWRFVNEAKKSLGYSSIHAGSYVRGKSSDELGAKYVVPDISLYQVREERAKPKRVEFELTTKEPLSKLDAEVGKLDANVSPVNELPDERVEVGRLTIEEASRDERCLPSGDFAGLQKSATQLEDARKPFKEWDVRVQVRPNREREQEWYDGDIHDSYTVPGDDGPLKARGGVGRLTFRDPGWGEDEFVGEVPKGRGGRGGREGSESLDSEFDARKGALFVNSNGGANDNDTDDPTARARAEPTKEAATKSARKWICLLILLLLPVVIILGLLVRKKRSAPAGDMESGLLPPNIVANRTSVPSSSPSVFSEPSSPSSVVLGDLSSPTTRPTSQERICSKERPFNLCIAVDMSGSVCNNGDGSDCLFCPGATLLSAIGLASECRDMSVSEDTCCTNFAKVKEFASIMVNLLGNFPADKSFSVVQFATSAQIVRTLSAADETVLTIDGLDYTGGLTNHESAIQTCQQTLPSFDDGKNFIMLITDGLSSVPEFDPEGAAEAAATEAKSDGSFIIPVFISPDNDLSALEFMSRLSSDGIVFDVSDFDTLSSLQDNLIDQVSCS</sequence>
<evidence type="ECO:0000256" key="2">
    <source>
        <dbReference type="SAM" id="Phobius"/>
    </source>
</evidence>
<feature type="region of interest" description="Disordered" evidence="1">
    <location>
        <begin position="179"/>
        <end position="198"/>
    </location>
</feature>
<dbReference type="Pfam" id="PF00092">
    <property type="entry name" value="VWA"/>
    <property type="match status" value="1"/>
</dbReference>
<comment type="caution">
    <text evidence="4">The sequence shown here is derived from an EMBL/GenBank/DDBJ whole genome shotgun (WGS) entry which is preliminary data.</text>
</comment>
<organism evidence="4 5">
    <name type="scientific">Stephanodiscus triporus</name>
    <dbReference type="NCBI Taxonomy" id="2934178"/>
    <lineage>
        <taxon>Eukaryota</taxon>
        <taxon>Sar</taxon>
        <taxon>Stramenopiles</taxon>
        <taxon>Ochrophyta</taxon>
        <taxon>Bacillariophyta</taxon>
        <taxon>Coscinodiscophyceae</taxon>
        <taxon>Thalassiosirophycidae</taxon>
        <taxon>Stephanodiscales</taxon>
        <taxon>Stephanodiscaceae</taxon>
        <taxon>Stephanodiscus</taxon>
    </lineage>
</organism>
<keyword evidence="5" id="KW-1185">Reference proteome</keyword>
<feature type="region of interest" description="Disordered" evidence="1">
    <location>
        <begin position="1"/>
        <end position="24"/>
    </location>
</feature>